<keyword evidence="1" id="KW-0472">Membrane</keyword>
<sequence length="95" mass="10333">MFIGVLLAPTVNLLLLISLVKLLHVKCSLQGAELIARIAPMMTLGVVPAVTVEARSLLTRIPPTATVERILTVLNVPAVFVYAFSFFILVHCYLS</sequence>
<keyword evidence="1" id="KW-1133">Transmembrane helix</keyword>
<comment type="caution">
    <text evidence="2">The sequence shown here is derived from an EMBL/GenBank/DDBJ whole genome shotgun (WGS) entry which is preliminary data.</text>
</comment>
<feature type="transmembrane region" description="Helical" evidence="1">
    <location>
        <begin position="6"/>
        <end position="23"/>
    </location>
</feature>
<keyword evidence="1" id="KW-0812">Transmembrane</keyword>
<name>A0A832T961_9EURY</name>
<gene>
    <name evidence="2" type="ORF">HA336_00835</name>
</gene>
<evidence type="ECO:0000313" key="2">
    <source>
        <dbReference type="EMBL" id="HII69761.1"/>
    </source>
</evidence>
<organism evidence="2 3">
    <name type="scientific">Methanopyrus kandleri</name>
    <dbReference type="NCBI Taxonomy" id="2320"/>
    <lineage>
        <taxon>Archaea</taxon>
        <taxon>Methanobacteriati</taxon>
        <taxon>Methanobacteriota</taxon>
        <taxon>Methanomada group</taxon>
        <taxon>Methanopyri</taxon>
        <taxon>Methanopyrales</taxon>
        <taxon>Methanopyraceae</taxon>
        <taxon>Methanopyrus</taxon>
    </lineage>
</organism>
<protein>
    <submittedName>
        <fullName evidence="2">Uncharacterized protein</fullName>
    </submittedName>
</protein>
<dbReference type="AlphaFoldDB" id="A0A832T961"/>
<feature type="transmembrane region" description="Helical" evidence="1">
    <location>
        <begin position="70"/>
        <end position="94"/>
    </location>
</feature>
<evidence type="ECO:0000313" key="3">
    <source>
        <dbReference type="Proteomes" id="UP000619545"/>
    </source>
</evidence>
<feature type="transmembrane region" description="Helical" evidence="1">
    <location>
        <begin position="35"/>
        <end position="58"/>
    </location>
</feature>
<dbReference type="GeneID" id="1477228"/>
<accession>A0A832T961</accession>
<dbReference type="EMBL" id="DUJS01000001">
    <property type="protein sequence ID" value="HII69761.1"/>
    <property type="molecule type" value="Genomic_DNA"/>
</dbReference>
<proteinExistence type="predicted"/>
<evidence type="ECO:0000256" key="1">
    <source>
        <dbReference type="SAM" id="Phobius"/>
    </source>
</evidence>
<dbReference type="RefSeq" id="WP_011019495.1">
    <property type="nucleotide sequence ID" value="NZ_DUJS01000001.1"/>
</dbReference>
<dbReference type="Proteomes" id="UP000619545">
    <property type="component" value="Unassembled WGS sequence"/>
</dbReference>
<reference evidence="2" key="1">
    <citation type="journal article" date="2020" name="bioRxiv">
        <title>A rank-normalized archaeal taxonomy based on genome phylogeny resolves widespread incomplete and uneven classifications.</title>
        <authorList>
            <person name="Rinke C."/>
            <person name="Chuvochina M."/>
            <person name="Mussig A.J."/>
            <person name="Chaumeil P.-A."/>
            <person name="Waite D.W."/>
            <person name="Whitman W.B."/>
            <person name="Parks D.H."/>
            <person name="Hugenholtz P."/>
        </authorList>
    </citation>
    <scope>NUCLEOTIDE SEQUENCE</scope>
    <source>
        <strain evidence="2">UBA8853</strain>
    </source>
</reference>